<keyword evidence="4" id="KW-1185">Reference proteome</keyword>
<evidence type="ECO:0000259" key="2">
    <source>
        <dbReference type="PROSITE" id="PS00028"/>
    </source>
</evidence>
<organism evidence="3 4">
    <name type="scientific">Schizopora paradoxa</name>
    <dbReference type="NCBI Taxonomy" id="27342"/>
    <lineage>
        <taxon>Eukaryota</taxon>
        <taxon>Fungi</taxon>
        <taxon>Dikarya</taxon>
        <taxon>Basidiomycota</taxon>
        <taxon>Agaricomycotina</taxon>
        <taxon>Agaricomycetes</taxon>
        <taxon>Hymenochaetales</taxon>
        <taxon>Schizoporaceae</taxon>
        <taxon>Schizopora</taxon>
    </lineage>
</organism>
<accession>A0A0H2RKA9</accession>
<sequence>MPLSLVDGVVPSTPCPFCDASFAERFSIISHFAARHSSIAIIITSVSHETIKASFSVQLFSAEGNTFHPPTAFQSHLDLVEGARVILPRELTKFQKRLVETRTVMIKAVPDLEFHLYPNWALPAGVFLESLGDEGGTARETRLTSFEDPKLNVTAPDVVSLSEFEEIDLAIKEWFDNVEEDVEDEADVESDSDSDWEKEDDLLVPVI</sequence>
<proteinExistence type="predicted"/>
<dbReference type="InterPro" id="IPR013087">
    <property type="entry name" value="Znf_C2H2_type"/>
</dbReference>
<evidence type="ECO:0000256" key="1">
    <source>
        <dbReference type="SAM" id="MobiDB-lite"/>
    </source>
</evidence>
<feature type="domain" description="C2H2-type" evidence="2">
    <location>
        <begin position="15"/>
        <end position="36"/>
    </location>
</feature>
<dbReference type="InParanoid" id="A0A0H2RKA9"/>
<gene>
    <name evidence="3" type="ORF">SCHPADRAFT_896419</name>
</gene>
<evidence type="ECO:0000313" key="4">
    <source>
        <dbReference type="Proteomes" id="UP000053477"/>
    </source>
</evidence>
<reference evidence="3 4" key="1">
    <citation type="submission" date="2015-04" db="EMBL/GenBank/DDBJ databases">
        <title>Complete genome sequence of Schizopora paradoxa KUC8140, a cosmopolitan wood degrader in East Asia.</title>
        <authorList>
            <consortium name="DOE Joint Genome Institute"/>
            <person name="Min B."/>
            <person name="Park H."/>
            <person name="Jang Y."/>
            <person name="Kim J.-J."/>
            <person name="Kim K.H."/>
            <person name="Pangilinan J."/>
            <person name="Lipzen A."/>
            <person name="Riley R."/>
            <person name="Grigoriev I.V."/>
            <person name="Spatafora J.W."/>
            <person name="Choi I.-G."/>
        </authorList>
    </citation>
    <scope>NUCLEOTIDE SEQUENCE [LARGE SCALE GENOMIC DNA]</scope>
    <source>
        <strain evidence="3 4">KUC8140</strain>
    </source>
</reference>
<dbReference type="EMBL" id="KQ086339">
    <property type="protein sequence ID" value="KLO05241.1"/>
    <property type="molecule type" value="Genomic_DNA"/>
</dbReference>
<protein>
    <recommendedName>
        <fullName evidence="2">C2H2-type domain-containing protein</fullName>
    </recommendedName>
</protein>
<dbReference type="AlphaFoldDB" id="A0A0H2RKA9"/>
<evidence type="ECO:0000313" key="3">
    <source>
        <dbReference type="EMBL" id="KLO05241.1"/>
    </source>
</evidence>
<name>A0A0H2RKA9_9AGAM</name>
<dbReference type="PROSITE" id="PS00028">
    <property type="entry name" value="ZINC_FINGER_C2H2_1"/>
    <property type="match status" value="1"/>
</dbReference>
<feature type="region of interest" description="Disordered" evidence="1">
    <location>
        <begin position="180"/>
        <end position="207"/>
    </location>
</feature>
<dbReference type="Proteomes" id="UP000053477">
    <property type="component" value="Unassembled WGS sequence"/>
</dbReference>